<dbReference type="Pfam" id="PF12796">
    <property type="entry name" value="Ank_2"/>
    <property type="match status" value="2"/>
</dbReference>
<feature type="region of interest" description="Disordered" evidence="2">
    <location>
        <begin position="956"/>
        <end position="1004"/>
    </location>
</feature>
<dbReference type="GO" id="GO:0030837">
    <property type="term" value="P:negative regulation of actin filament polymerization"/>
    <property type="evidence" value="ECO:0007669"/>
    <property type="project" value="InterPro"/>
</dbReference>
<dbReference type="GO" id="GO:0005737">
    <property type="term" value="C:cytoplasm"/>
    <property type="evidence" value="ECO:0007669"/>
    <property type="project" value="TreeGrafter"/>
</dbReference>
<dbReference type="Proteomes" id="UP000887581">
    <property type="component" value="Unplaced"/>
</dbReference>
<dbReference type="PROSITE" id="PS50088">
    <property type="entry name" value="ANK_REPEAT"/>
    <property type="match status" value="3"/>
</dbReference>
<feature type="compositionally biased region" description="Polar residues" evidence="2">
    <location>
        <begin position="114"/>
        <end position="134"/>
    </location>
</feature>
<dbReference type="SUPFAM" id="SSF48403">
    <property type="entry name" value="Ankyrin repeat"/>
    <property type="match status" value="1"/>
</dbReference>
<dbReference type="InterPro" id="IPR036770">
    <property type="entry name" value="Ankyrin_rpt-contain_sf"/>
</dbReference>
<proteinExistence type="predicted"/>
<evidence type="ECO:0000313" key="3">
    <source>
        <dbReference type="Proteomes" id="UP000887581"/>
    </source>
</evidence>
<feature type="compositionally biased region" description="Polar residues" evidence="2">
    <location>
        <begin position="995"/>
        <end position="1004"/>
    </location>
</feature>
<dbReference type="InterPro" id="IPR002110">
    <property type="entry name" value="Ankyrin_rpt"/>
</dbReference>
<dbReference type="AlphaFoldDB" id="A0A915Q863"/>
<evidence type="ECO:0000313" key="4">
    <source>
        <dbReference type="WBParaSite" id="sdigi.contig96.g4217.t1"/>
    </source>
</evidence>
<dbReference type="GO" id="GO:0005856">
    <property type="term" value="C:cytoskeleton"/>
    <property type="evidence" value="ECO:0007669"/>
    <property type="project" value="TreeGrafter"/>
</dbReference>
<dbReference type="PANTHER" id="PTHR24168">
    <property type="entry name" value="KN MOTIF AND ANKYRIN REPEAT DOMAIN-CONTAINING"/>
    <property type="match status" value="1"/>
</dbReference>
<dbReference type="InterPro" id="IPR047184">
    <property type="entry name" value="KANK1-4"/>
</dbReference>
<keyword evidence="1" id="KW-0040">ANK repeat</keyword>
<keyword evidence="3" id="KW-1185">Reference proteome</keyword>
<feature type="repeat" description="ANK" evidence="1">
    <location>
        <begin position="1084"/>
        <end position="1106"/>
    </location>
</feature>
<dbReference type="WBParaSite" id="sdigi.contig96.g4217.t1">
    <property type="protein sequence ID" value="sdigi.contig96.g4217.t1"/>
    <property type="gene ID" value="sdigi.contig96.g4217"/>
</dbReference>
<feature type="repeat" description="ANK" evidence="1">
    <location>
        <begin position="1189"/>
        <end position="1210"/>
    </location>
</feature>
<sequence>MTSTSVNGHTEQTRVSKCSCCPYGFHIDLGFVDFVENVANETNTATILHDRNGSERNSFNKISAEDSTTVNECSTTSQTIKRVPFSPLDSIFSDSLENVVSDFEEALNLRKGNSESTSRNQLSSAQKNKRNNGYLSDYDTAQIYSQSLPPRMSETSGEAMKRKHINRPEVMISSHNGYHTALGRTMSEIKSKHQNDEINDSLKKTLFTANGYRIEDIKNAGNRSFDFNSSHESEYSRSLYEQGKAHYLGSRTPDMPRRSFTLASSYNQYPSDTESVHQPQWRIRSNVERSSSAVDADGFASMKRRKADANTFRPDPKPKTIPPIPYPRNCSLFSERLRRERSSPPHLPLNFLPKTENSNPWNFSDKRTNIRNTTNDSIENNFEQSMNGDALAVNSNVIDKDINANRVCLKCNNLQKQLYNLSRRLQEVTDEMKSKAIEELRKKRKESVLVDKAVGSSFKILADATTETTKVERKETASDPLLVRVDNKRTSVSLSDQVQMHWYNDIAISPVPQPQLYSIGIATDEFPTSYRNDATNSSSQELLALGSSHSECYNGSSITDNYGCGSDAPSVMCDFSSMTDGVELVDSGTGSKQTIPLLRDSSSMTAPVTSHSRPIQTEHIGTRTICVSTSPIHMMNRGDDAPQTIRRDFCTVCDDLMVRKVVDASTEMDFELSDTKEKLCCSTVALQTEFELEQSEPRIINDTEIAESLWLIPSRDRKDAAVGNEDDIIEVLDITSESHDNKKNLREELRSDSDDEDTICVVEETLTDPEDIDFESSKSAEQLSLEQRVTDNLDIKNTNEEVIEPKASRLLGHARAVVVKKMLTEKSQPISFIRGAAITKSCRATTQKGDSLQYILDQHKTQGSSTPSTPQTTKGALKEKVNLKKDIIPSQIPLSKVPEPVPARIPRPKISKYIPGETVPQSPDEEAEIADRLTPLRSEMRALRTYSNGRAAPLSRTTQSMQNSLPRMSPPTYDTSKPIIFEESSSSSSDSEGSYDTNEASTTTQFELTPQLSEAIEILKKHFEKSDSVKPALLDWATKHAKHEWLKTAARKTASAIQVESFIDFLETASDDVLKFVVNLADPNENTALHYAISHGNFDVVSVLLDSRVCNLDRANKAGYTAVMLASLCDASDEVEAAVIHRLFQLGDVNAQAVQHGQTALMLAVSHGKINTTKLLIDCQADLNIQDEEGSTALMCAAEHGHKEIVKLLLVQRDIDASLSDCDSSTALSIAVENGHRDIGVLIYAHLNHSCKQNQQKTES</sequence>
<evidence type="ECO:0000256" key="2">
    <source>
        <dbReference type="SAM" id="MobiDB-lite"/>
    </source>
</evidence>
<feature type="repeat" description="ANK" evidence="1">
    <location>
        <begin position="1156"/>
        <end position="1188"/>
    </location>
</feature>
<organism evidence="3 4">
    <name type="scientific">Setaria digitata</name>
    <dbReference type="NCBI Taxonomy" id="48799"/>
    <lineage>
        <taxon>Eukaryota</taxon>
        <taxon>Metazoa</taxon>
        <taxon>Ecdysozoa</taxon>
        <taxon>Nematoda</taxon>
        <taxon>Chromadorea</taxon>
        <taxon>Rhabditida</taxon>
        <taxon>Spirurina</taxon>
        <taxon>Spiruromorpha</taxon>
        <taxon>Filarioidea</taxon>
        <taxon>Setariidae</taxon>
        <taxon>Setaria</taxon>
    </lineage>
</organism>
<name>A0A915Q863_9BILA</name>
<feature type="region of interest" description="Disordered" evidence="2">
    <location>
        <begin position="304"/>
        <end position="328"/>
    </location>
</feature>
<evidence type="ECO:0000256" key="1">
    <source>
        <dbReference type="PROSITE-ProRule" id="PRU00023"/>
    </source>
</evidence>
<feature type="compositionally biased region" description="Polar residues" evidence="2">
    <location>
        <begin position="956"/>
        <end position="966"/>
    </location>
</feature>
<dbReference type="PROSITE" id="PS50297">
    <property type="entry name" value="ANK_REP_REGION"/>
    <property type="match status" value="3"/>
</dbReference>
<dbReference type="PANTHER" id="PTHR24168:SF21">
    <property type="entry name" value="KANK, ISOFORM D"/>
    <property type="match status" value="1"/>
</dbReference>
<accession>A0A915Q863</accession>
<reference evidence="4" key="1">
    <citation type="submission" date="2022-11" db="UniProtKB">
        <authorList>
            <consortium name="WormBaseParasite"/>
        </authorList>
    </citation>
    <scope>IDENTIFICATION</scope>
</reference>
<protein>
    <submittedName>
        <fullName evidence="4">ANK_REP_REGION domain-containing protein</fullName>
    </submittedName>
</protein>
<feature type="region of interest" description="Disordered" evidence="2">
    <location>
        <begin position="111"/>
        <end position="135"/>
    </location>
</feature>
<feature type="compositionally biased region" description="Low complexity" evidence="2">
    <location>
        <begin position="982"/>
        <end position="994"/>
    </location>
</feature>
<dbReference type="Gene3D" id="1.25.40.20">
    <property type="entry name" value="Ankyrin repeat-containing domain"/>
    <property type="match status" value="1"/>
</dbReference>
<dbReference type="SMART" id="SM00248">
    <property type="entry name" value="ANK"/>
    <property type="match status" value="5"/>
</dbReference>